<dbReference type="SUPFAM" id="SSF51735">
    <property type="entry name" value="NAD(P)-binding Rossmann-fold domains"/>
    <property type="match status" value="1"/>
</dbReference>
<dbReference type="InterPro" id="IPR038770">
    <property type="entry name" value="Na+/solute_symporter_sf"/>
</dbReference>
<feature type="transmembrane region" description="Helical" evidence="9">
    <location>
        <begin position="117"/>
        <end position="137"/>
    </location>
</feature>
<dbReference type="Pfam" id="PF00999">
    <property type="entry name" value="Na_H_Exchanger"/>
    <property type="match status" value="1"/>
</dbReference>
<keyword evidence="3" id="KW-0050">Antiport</keyword>
<keyword evidence="4" id="KW-1003">Cell membrane</keyword>
<sequence>MSDPLLSLVSVGLLSIGCQYLAYRIRLPAILPLLIAGILVGPVFGVLDADALFGDLLFPVVSLSVAIILFEGSLTLKFKDIAGHGNMVRNLCTVGVLITGAISAAVAHYSLDLTWQLSFLFGAIVTVTGPTVIVPMLRTVRPHTNLANILRWEGIIIDPIGALLAVLVFEFIVASQENAISQTFIAFGKTIGIGSVLGLASGYFLGLCVRKDWIPHYLLNTAVLTIILGVFAASNYVAHESGLLAVTITGMVMANMKNVDVEDILEFKETLSVLLISGLFILLATRLNLNSVAEVGWGSVIVLATIMFVARPVSVLISSIGTGLKLNEIALLSWIAPRGIVAAAVSALFSLKLEEIGYEGAGIIVPIVFMVIIATVVVQSITARTVATLLKVRAPAPTGYLIFGGSKFNRMLAAEMINQKLDVIVTDTNWDAIREARMMDIPVYFGNPMSEHAARHLDISTIGTVLIMSPYKQLNPPIAYHFEHTLGKDKVWALTNNEQSTRPSHQVSEQYAKKLTLFDEGVTYGYLASAVARESTIKTTPLSEEFDYEQYIHKYGDRATPLIAIDADNKSFTFVNGRELEPKPGWRLISLVEPERVSVSEEASAEQG</sequence>
<dbReference type="InterPro" id="IPR006153">
    <property type="entry name" value="Cation/H_exchanger_TM"/>
</dbReference>
<evidence type="ECO:0000256" key="4">
    <source>
        <dbReference type="ARBA" id="ARBA00022475"/>
    </source>
</evidence>
<dbReference type="GO" id="GO:1902600">
    <property type="term" value="P:proton transmembrane transport"/>
    <property type="evidence" value="ECO:0007669"/>
    <property type="project" value="InterPro"/>
</dbReference>
<comment type="subcellular location">
    <subcellularLocation>
        <location evidence="1">Cell membrane</location>
        <topology evidence="1">Multi-pass membrane protein</topology>
    </subcellularLocation>
</comment>
<evidence type="ECO:0000313" key="12">
    <source>
        <dbReference type="EMBL" id="NDW22828.1"/>
    </source>
</evidence>
<evidence type="ECO:0000259" key="11">
    <source>
        <dbReference type="Pfam" id="PF02254"/>
    </source>
</evidence>
<feature type="domain" description="Cation/H+ exchanger transmembrane" evidence="10">
    <location>
        <begin position="17"/>
        <end position="386"/>
    </location>
</feature>
<feature type="transmembrane region" description="Helical" evidence="9">
    <location>
        <begin position="329"/>
        <end position="351"/>
    </location>
</feature>
<evidence type="ECO:0000256" key="7">
    <source>
        <dbReference type="ARBA" id="ARBA00023065"/>
    </source>
</evidence>
<feature type="domain" description="RCK N-terminal" evidence="11">
    <location>
        <begin position="400"/>
        <end position="500"/>
    </location>
</feature>
<feature type="transmembrane region" description="Helical" evidence="9">
    <location>
        <begin position="53"/>
        <end position="70"/>
    </location>
</feature>
<keyword evidence="2" id="KW-0813">Transport</keyword>
<protein>
    <submittedName>
        <fullName evidence="12">Sodium:proton antiporter</fullName>
    </submittedName>
</protein>
<dbReference type="Proteomes" id="UP000478837">
    <property type="component" value="Unassembled WGS sequence"/>
</dbReference>
<evidence type="ECO:0000256" key="2">
    <source>
        <dbReference type="ARBA" id="ARBA00022448"/>
    </source>
</evidence>
<dbReference type="GO" id="GO:0015297">
    <property type="term" value="F:antiporter activity"/>
    <property type="evidence" value="ECO:0007669"/>
    <property type="project" value="UniProtKB-KW"/>
</dbReference>
<evidence type="ECO:0000259" key="10">
    <source>
        <dbReference type="Pfam" id="PF00999"/>
    </source>
</evidence>
<dbReference type="Gene3D" id="3.40.50.720">
    <property type="entry name" value="NAD(P)-binding Rossmann-like Domain"/>
    <property type="match status" value="1"/>
</dbReference>
<evidence type="ECO:0000256" key="6">
    <source>
        <dbReference type="ARBA" id="ARBA00022989"/>
    </source>
</evidence>
<dbReference type="PANTHER" id="PTHR32507:SF0">
    <property type="entry name" value="NA(+)_H(+) ANTIPORTER 2-RELATED"/>
    <property type="match status" value="1"/>
</dbReference>
<feature type="transmembrane region" description="Helical" evidence="9">
    <location>
        <begin position="295"/>
        <end position="317"/>
    </location>
</feature>
<feature type="transmembrane region" description="Helical" evidence="9">
    <location>
        <begin position="30"/>
        <end position="47"/>
    </location>
</feature>
<keyword evidence="6 9" id="KW-1133">Transmembrane helix</keyword>
<dbReference type="InterPro" id="IPR036291">
    <property type="entry name" value="NAD(P)-bd_dom_sf"/>
</dbReference>
<feature type="transmembrane region" description="Helical" evidence="9">
    <location>
        <begin position="184"/>
        <end position="205"/>
    </location>
</feature>
<name>A0A6L9MXC0_9ALTE</name>
<evidence type="ECO:0000313" key="13">
    <source>
        <dbReference type="Proteomes" id="UP000478837"/>
    </source>
</evidence>
<dbReference type="AlphaFoldDB" id="A0A6L9MXC0"/>
<dbReference type="InterPro" id="IPR003148">
    <property type="entry name" value="RCK_N"/>
</dbReference>
<dbReference type="RefSeq" id="WP_163112538.1">
    <property type="nucleotide sequence ID" value="NZ_JAAAWP010000011.1"/>
</dbReference>
<dbReference type="EMBL" id="JAAAWP010000011">
    <property type="protein sequence ID" value="NDW22828.1"/>
    <property type="molecule type" value="Genomic_DNA"/>
</dbReference>
<dbReference type="PANTHER" id="PTHR32507">
    <property type="entry name" value="NA(+)/H(+) ANTIPORTER 1"/>
    <property type="match status" value="1"/>
</dbReference>
<dbReference type="Pfam" id="PF02254">
    <property type="entry name" value="TrkA_N"/>
    <property type="match status" value="1"/>
</dbReference>
<evidence type="ECO:0000256" key="9">
    <source>
        <dbReference type="SAM" id="Phobius"/>
    </source>
</evidence>
<evidence type="ECO:0000256" key="8">
    <source>
        <dbReference type="ARBA" id="ARBA00023136"/>
    </source>
</evidence>
<keyword evidence="8 9" id="KW-0472">Membrane</keyword>
<dbReference type="GO" id="GO:0006813">
    <property type="term" value="P:potassium ion transport"/>
    <property type="evidence" value="ECO:0007669"/>
    <property type="project" value="InterPro"/>
</dbReference>
<proteinExistence type="predicted"/>
<keyword evidence="7" id="KW-0406">Ion transport</keyword>
<dbReference type="Gene3D" id="1.20.1530.20">
    <property type="match status" value="1"/>
</dbReference>
<feature type="transmembrane region" description="Helical" evidence="9">
    <location>
        <begin position="6"/>
        <end position="23"/>
    </location>
</feature>
<feature type="transmembrane region" description="Helical" evidence="9">
    <location>
        <begin position="149"/>
        <end position="172"/>
    </location>
</feature>
<evidence type="ECO:0000256" key="1">
    <source>
        <dbReference type="ARBA" id="ARBA00004651"/>
    </source>
</evidence>
<keyword evidence="13" id="KW-1185">Reference proteome</keyword>
<evidence type="ECO:0000256" key="3">
    <source>
        <dbReference type="ARBA" id="ARBA00022449"/>
    </source>
</evidence>
<evidence type="ECO:0000256" key="5">
    <source>
        <dbReference type="ARBA" id="ARBA00022692"/>
    </source>
</evidence>
<feature type="transmembrane region" description="Helical" evidence="9">
    <location>
        <begin position="363"/>
        <end position="383"/>
    </location>
</feature>
<keyword evidence="5 9" id="KW-0812">Transmembrane</keyword>
<accession>A0A6L9MXC0</accession>
<feature type="transmembrane region" description="Helical" evidence="9">
    <location>
        <begin position="91"/>
        <end position="111"/>
    </location>
</feature>
<feature type="transmembrane region" description="Helical" evidence="9">
    <location>
        <begin position="217"/>
        <end position="236"/>
    </location>
</feature>
<reference evidence="12 13" key="1">
    <citation type="submission" date="2020-01" db="EMBL/GenBank/DDBJ databases">
        <title>Genomes of bacteria type strains.</title>
        <authorList>
            <person name="Chen J."/>
            <person name="Zhu S."/>
            <person name="Yang J."/>
        </authorList>
    </citation>
    <scope>NUCLEOTIDE SEQUENCE [LARGE SCALE GENOMIC DNA]</scope>
    <source>
        <strain evidence="12 13">LMG 22958</strain>
    </source>
</reference>
<organism evidence="12 13">
    <name type="scientific">Alteromonas hispanica</name>
    <dbReference type="NCBI Taxonomy" id="315421"/>
    <lineage>
        <taxon>Bacteria</taxon>
        <taxon>Pseudomonadati</taxon>
        <taxon>Pseudomonadota</taxon>
        <taxon>Gammaproteobacteria</taxon>
        <taxon>Alteromonadales</taxon>
        <taxon>Alteromonadaceae</taxon>
        <taxon>Alteromonas/Salinimonas group</taxon>
        <taxon>Alteromonas</taxon>
    </lineage>
</organism>
<comment type="caution">
    <text evidence="12">The sequence shown here is derived from an EMBL/GenBank/DDBJ whole genome shotgun (WGS) entry which is preliminary data.</text>
</comment>
<dbReference type="GO" id="GO:0005886">
    <property type="term" value="C:plasma membrane"/>
    <property type="evidence" value="ECO:0007669"/>
    <property type="project" value="UniProtKB-SubCell"/>
</dbReference>
<gene>
    <name evidence="12" type="ORF">GTW09_14995</name>
</gene>